<evidence type="ECO:0000256" key="1">
    <source>
        <dbReference type="SAM" id="MobiDB-lite"/>
    </source>
</evidence>
<accession>A0A8J3ZZS6</accession>
<name>A0A8J3ZZS6_9ACTN</name>
<sequence length="66" mass="6765">MVPATAEPEPEAEIEVDGAAAAPPSLVTLHADTTTSASVAVTNPRERLIPAGLPGAWKDKTLCLKS</sequence>
<protein>
    <submittedName>
        <fullName evidence="2">Uncharacterized protein</fullName>
    </submittedName>
</protein>
<keyword evidence="3" id="KW-1185">Reference proteome</keyword>
<reference evidence="2" key="1">
    <citation type="submission" date="2021-01" db="EMBL/GenBank/DDBJ databases">
        <title>Whole genome shotgun sequence of Virgisporangium ochraceum NBRC 16418.</title>
        <authorList>
            <person name="Komaki H."/>
            <person name="Tamura T."/>
        </authorList>
    </citation>
    <scope>NUCLEOTIDE SEQUENCE</scope>
    <source>
        <strain evidence="2">NBRC 16418</strain>
    </source>
</reference>
<feature type="region of interest" description="Disordered" evidence="1">
    <location>
        <begin position="1"/>
        <end position="21"/>
    </location>
</feature>
<comment type="caution">
    <text evidence="2">The sequence shown here is derived from an EMBL/GenBank/DDBJ whole genome shotgun (WGS) entry which is preliminary data.</text>
</comment>
<dbReference type="Proteomes" id="UP000635606">
    <property type="component" value="Unassembled WGS sequence"/>
</dbReference>
<gene>
    <name evidence="2" type="ORF">Voc01_061450</name>
</gene>
<evidence type="ECO:0000313" key="2">
    <source>
        <dbReference type="EMBL" id="GIJ71228.1"/>
    </source>
</evidence>
<dbReference type="EMBL" id="BOPH01000087">
    <property type="protein sequence ID" value="GIJ71228.1"/>
    <property type="molecule type" value="Genomic_DNA"/>
</dbReference>
<proteinExistence type="predicted"/>
<organism evidence="2 3">
    <name type="scientific">Virgisporangium ochraceum</name>
    <dbReference type="NCBI Taxonomy" id="65505"/>
    <lineage>
        <taxon>Bacteria</taxon>
        <taxon>Bacillati</taxon>
        <taxon>Actinomycetota</taxon>
        <taxon>Actinomycetes</taxon>
        <taxon>Micromonosporales</taxon>
        <taxon>Micromonosporaceae</taxon>
        <taxon>Virgisporangium</taxon>
    </lineage>
</organism>
<dbReference type="AlphaFoldDB" id="A0A8J3ZZS6"/>
<evidence type="ECO:0000313" key="3">
    <source>
        <dbReference type="Proteomes" id="UP000635606"/>
    </source>
</evidence>